<evidence type="ECO:0000313" key="1">
    <source>
        <dbReference type="EMBL" id="MFC0557872.1"/>
    </source>
</evidence>
<name>A0ABV6NCC6_9BACI</name>
<sequence length="214" mass="24429">MKHVFSFFLLMIMVVGCQNETSPPNTVEDERLPEIEVDEENTETAFYEVVESYQPLTDYDMYHDGTGLGEGMNFLEQSGPYVLAVGHQGQAVAFYRILKIDDTTESIRITHEFMEATDEFESIQRSIDEGEELSVLLEQYQATDQNEDRLFFSANEQPETIILIPGEDLSVLPVTVNQTIYYFAEGRGLVQIRYTDDTVIELFGEEQVAESNPH</sequence>
<dbReference type="EMBL" id="JBHLTR010000003">
    <property type="protein sequence ID" value="MFC0557872.1"/>
    <property type="molecule type" value="Genomic_DNA"/>
</dbReference>
<protein>
    <submittedName>
        <fullName evidence="1">Uncharacterized protein</fullName>
    </submittedName>
</protein>
<keyword evidence="2" id="KW-1185">Reference proteome</keyword>
<gene>
    <name evidence="1" type="ORF">ACFFH4_02240</name>
</gene>
<accession>A0ABV6NCC6</accession>
<evidence type="ECO:0000313" key="2">
    <source>
        <dbReference type="Proteomes" id="UP001589833"/>
    </source>
</evidence>
<dbReference type="RefSeq" id="WP_273843382.1">
    <property type="nucleotide sequence ID" value="NZ_JAQQWT010000006.1"/>
</dbReference>
<dbReference type="PROSITE" id="PS51257">
    <property type="entry name" value="PROKAR_LIPOPROTEIN"/>
    <property type="match status" value="1"/>
</dbReference>
<comment type="caution">
    <text evidence="1">The sequence shown here is derived from an EMBL/GenBank/DDBJ whole genome shotgun (WGS) entry which is preliminary data.</text>
</comment>
<reference evidence="1 2" key="1">
    <citation type="submission" date="2024-09" db="EMBL/GenBank/DDBJ databases">
        <authorList>
            <person name="Sun Q."/>
            <person name="Mori K."/>
        </authorList>
    </citation>
    <scope>NUCLEOTIDE SEQUENCE [LARGE SCALE GENOMIC DNA]</scope>
    <source>
        <strain evidence="1 2">NCAIM B.02301</strain>
    </source>
</reference>
<dbReference type="Proteomes" id="UP001589833">
    <property type="component" value="Unassembled WGS sequence"/>
</dbReference>
<organism evidence="1 2">
    <name type="scientific">Halalkalibacter alkalisediminis</name>
    <dbReference type="NCBI Taxonomy" id="935616"/>
    <lineage>
        <taxon>Bacteria</taxon>
        <taxon>Bacillati</taxon>
        <taxon>Bacillota</taxon>
        <taxon>Bacilli</taxon>
        <taxon>Bacillales</taxon>
        <taxon>Bacillaceae</taxon>
        <taxon>Halalkalibacter</taxon>
    </lineage>
</organism>
<proteinExistence type="predicted"/>